<dbReference type="SUPFAM" id="SSF52540">
    <property type="entry name" value="P-loop containing nucleoside triphosphate hydrolases"/>
    <property type="match status" value="1"/>
</dbReference>
<dbReference type="InterPro" id="IPR027417">
    <property type="entry name" value="P-loop_NTPase"/>
</dbReference>
<dbReference type="InterPro" id="IPR001867">
    <property type="entry name" value="OmpR/PhoB-type_DNA-bd"/>
</dbReference>
<feature type="domain" description="OmpR/PhoB-type" evidence="3">
    <location>
        <begin position="10"/>
        <end position="108"/>
    </location>
</feature>
<proteinExistence type="predicted"/>
<dbReference type="CDD" id="cd00383">
    <property type="entry name" value="trans_reg_C"/>
    <property type="match status" value="1"/>
</dbReference>
<evidence type="ECO:0000256" key="2">
    <source>
        <dbReference type="PROSITE-ProRule" id="PRU01091"/>
    </source>
</evidence>
<dbReference type="InterPro" id="IPR058852">
    <property type="entry name" value="HTH_77"/>
</dbReference>
<dbReference type="EMBL" id="JBIGIC010000012">
    <property type="protein sequence ID" value="MFG6489270.1"/>
    <property type="molecule type" value="Genomic_DNA"/>
</dbReference>
<dbReference type="PRINTS" id="PR00364">
    <property type="entry name" value="DISEASERSIST"/>
</dbReference>
<keyword evidence="5" id="KW-1185">Reference proteome</keyword>
<evidence type="ECO:0000259" key="3">
    <source>
        <dbReference type="PROSITE" id="PS51755"/>
    </source>
</evidence>
<dbReference type="Proteomes" id="UP001606134">
    <property type="component" value="Unassembled WGS sequence"/>
</dbReference>
<dbReference type="Pfam" id="PF00486">
    <property type="entry name" value="Trans_reg_C"/>
    <property type="match status" value="1"/>
</dbReference>
<feature type="DNA-binding region" description="OmpR/PhoB-type" evidence="2">
    <location>
        <begin position="10"/>
        <end position="108"/>
    </location>
</feature>
<dbReference type="InterPro" id="IPR016032">
    <property type="entry name" value="Sig_transdc_resp-reg_C-effctor"/>
</dbReference>
<dbReference type="GO" id="GO:0005524">
    <property type="term" value="F:ATP binding"/>
    <property type="evidence" value="ECO:0007669"/>
    <property type="project" value="UniProtKB-KW"/>
</dbReference>
<sequence length="488" mass="52127">MPFSVSSPESQVYVFDGFTLDVQRRSLSLGASEVALGSRALDLLIALVEQAGEVLSREHLVARVWPRTFVEDSSLRVHVAALRKALEAGAGERRYITNVPGRGYSFVGQVDRRPRPLPVPAVAAERPTGARLTGRESTLATLIAMVERCPIVSIVGPGGIGKTSVAREALARLAAGFTGGTCWVDLSELHPAGALAQVASALGLPGAGLADLAAALRHVERLVVLDSCEQVLEEVASLVETISRQAPGLRLICTSREPLSVAGEHVLRLEPLAVAPAAAGTLADSLQSPAVALFVERARAAADTVVFSDTDVPDLRELCRQLDGIPLALELAARRVPALGLKGLLARPEDWLALLTRGRRGAQPRHQSLRAAIDWSHDLLDATERRVLACLAVFDAPFSLTSAAAVVRTLPGQATTEEVVLRLVDRSLLLPLYARDTDDGTAYRLLRAVRLYALERLADQPDAGAVRARHALEMQRLASRRPSATVDA</sequence>
<protein>
    <submittedName>
        <fullName evidence="4">ATP-binding protein</fullName>
    </submittedName>
</protein>
<dbReference type="InterPro" id="IPR036388">
    <property type="entry name" value="WH-like_DNA-bd_sf"/>
</dbReference>
<organism evidence="4 5">
    <name type="scientific">Pelomonas candidula</name>
    <dbReference type="NCBI Taxonomy" id="3299025"/>
    <lineage>
        <taxon>Bacteria</taxon>
        <taxon>Pseudomonadati</taxon>
        <taxon>Pseudomonadota</taxon>
        <taxon>Betaproteobacteria</taxon>
        <taxon>Burkholderiales</taxon>
        <taxon>Sphaerotilaceae</taxon>
        <taxon>Roseateles</taxon>
    </lineage>
</organism>
<dbReference type="PROSITE" id="PS51755">
    <property type="entry name" value="OMPR_PHOB"/>
    <property type="match status" value="1"/>
</dbReference>
<gene>
    <name evidence="4" type="ORF">ACG04R_21480</name>
</gene>
<dbReference type="SUPFAM" id="SSF46894">
    <property type="entry name" value="C-terminal effector domain of the bipartite response regulators"/>
    <property type="match status" value="1"/>
</dbReference>
<dbReference type="PANTHER" id="PTHR47691:SF3">
    <property type="entry name" value="HTH-TYPE TRANSCRIPTIONAL REGULATOR RV0890C-RELATED"/>
    <property type="match status" value="1"/>
</dbReference>
<name>A0ABW7HH71_9BURK</name>
<accession>A0ABW7HH71</accession>
<dbReference type="Gene3D" id="3.40.50.300">
    <property type="entry name" value="P-loop containing nucleotide triphosphate hydrolases"/>
    <property type="match status" value="1"/>
</dbReference>
<keyword evidence="4" id="KW-0067">ATP-binding</keyword>
<keyword evidence="4" id="KW-0547">Nucleotide-binding</keyword>
<comment type="caution">
    <text evidence="4">The sequence shown here is derived from an EMBL/GenBank/DDBJ whole genome shotgun (WGS) entry which is preliminary data.</text>
</comment>
<dbReference type="RefSeq" id="WP_394415630.1">
    <property type="nucleotide sequence ID" value="NZ_JBIGIC010000012.1"/>
</dbReference>
<dbReference type="Pfam" id="PF25872">
    <property type="entry name" value="HTH_77"/>
    <property type="match status" value="1"/>
</dbReference>
<evidence type="ECO:0000256" key="1">
    <source>
        <dbReference type="ARBA" id="ARBA00023125"/>
    </source>
</evidence>
<dbReference type="SMART" id="SM00862">
    <property type="entry name" value="Trans_reg_C"/>
    <property type="match status" value="1"/>
</dbReference>
<keyword evidence="1 2" id="KW-0238">DNA-binding</keyword>
<dbReference type="Gene3D" id="1.10.10.10">
    <property type="entry name" value="Winged helix-like DNA-binding domain superfamily/Winged helix DNA-binding domain"/>
    <property type="match status" value="1"/>
</dbReference>
<reference evidence="4 5" key="1">
    <citation type="submission" date="2024-08" db="EMBL/GenBank/DDBJ databases">
        <authorList>
            <person name="Lu H."/>
        </authorList>
    </citation>
    <scope>NUCLEOTIDE SEQUENCE [LARGE SCALE GENOMIC DNA]</scope>
    <source>
        <strain evidence="4 5">BYS78W</strain>
    </source>
</reference>
<evidence type="ECO:0000313" key="4">
    <source>
        <dbReference type="EMBL" id="MFG6489270.1"/>
    </source>
</evidence>
<evidence type="ECO:0000313" key="5">
    <source>
        <dbReference type="Proteomes" id="UP001606134"/>
    </source>
</evidence>
<dbReference type="PANTHER" id="PTHR47691">
    <property type="entry name" value="REGULATOR-RELATED"/>
    <property type="match status" value="1"/>
</dbReference>